<feature type="region of interest" description="Disordered" evidence="1">
    <location>
        <begin position="232"/>
        <end position="266"/>
    </location>
</feature>
<evidence type="ECO:0000313" key="3">
    <source>
        <dbReference type="Proteomes" id="UP000799441"/>
    </source>
</evidence>
<sequence>MSGLVSYTSSDEDEDIQPEKPAKIQKLAGDTHNKPEAGAELGTRHVTDSTQLPQPDTTVQNLKADADGQTESAGQSIIGPALGPAPGPFGPPLQSPTPPPVDQNGRPLSPFSFAQMRRRELTMPGVPNFSIPDSPPGPSDPDGKTQLATTTKKFTRFLELKKQGVHFNERLQNSTSLRNPSLLPKLMEFAGIGPNEEHASTLAIGGDLEGWGGVPSKWPREWYFENLVKENARREKKRARERTRPEFVSAKSSAQSSGKATPEGRS</sequence>
<dbReference type="GO" id="GO:0005634">
    <property type="term" value="C:nucleus"/>
    <property type="evidence" value="ECO:0007669"/>
    <property type="project" value="TreeGrafter"/>
</dbReference>
<dbReference type="OrthoDB" id="1714508at2759"/>
<accession>A0A9P4PY99</accession>
<dbReference type="GO" id="GO:0006355">
    <property type="term" value="P:regulation of DNA-templated transcription"/>
    <property type="evidence" value="ECO:0007669"/>
    <property type="project" value="InterPro"/>
</dbReference>
<keyword evidence="3" id="KW-1185">Reference proteome</keyword>
<organism evidence="2 3">
    <name type="scientific">Polychaeton citri CBS 116435</name>
    <dbReference type="NCBI Taxonomy" id="1314669"/>
    <lineage>
        <taxon>Eukaryota</taxon>
        <taxon>Fungi</taxon>
        <taxon>Dikarya</taxon>
        <taxon>Ascomycota</taxon>
        <taxon>Pezizomycotina</taxon>
        <taxon>Dothideomycetes</taxon>
        <taxon>Dothideomycetidae</taxon>
        <taxon>Capnodiales</taxon>
        <taxon>Capnodiaceae</taxon>
        <taxon>Polychaeton</taxon>
    </lineage>
</organism>
<feature type="region of interest" description="Disordered" evidence="1">
    <location>
        <begin position="121"/>
        <end position="146"/>
    </location>
</feature>
<dbReference type="PANTHER" id="PTHR13464">
    <property type="entry name" value="TRANSCRIPTIONAL REGULATOR PROTEIN HCNGP"/>
    <property type="match status" value="1"/>
</dbReference>
<dbReference type="PANTHER" id="PTHR13464:SF0">
    <property type="entry name" value="SAP30-BINDING PROTEIN"/>
    <property type="match status" value="1"/>
</dbReference>
<evidence type="ECO:0000313" key="2">
    <source>
        <dbReference type="EMBL" id="KAF2717167.1"/>
    </source>
</evidence>
<gene>
    <name evidence="2" type="ORF">K431DRAFT_315964</name>
</gene>
<feature type="compositionally biased region" description="Pro residues" evidence="1">
    <location>
        <begin position="83"/>
        <end position="101"/>
    </location>
</feature>
<reference evidence="2" key="1">
    <citation type="journal article" date="2020" name="Stud. Mycol.">
        <title>101 Dothideomycetes genomes: a test case for predicting lifestyles and emergence of pathogens.</title>
        <authorList>
            <person name="Haridas S."/>
            <person name="Albert R."/>
            <person name="Binder M."/>
            <person name="Bloem J."/>
            <person name="Labutti K."/>
            <person name="Salamov A."/>
            <person name="Andreopoulos B."/>
            <person name="Baker S."/>
            <person name="Barry K."/>
            <person name="Bills G."/>
            <person name="Bluhm B."/>
            <person name="Cannon C."/>
            <person name="Castanera R."/>
            <person name="Culley D."/>
            <person name="Daum C."/>
            <person name="Ezra D."/>
            <person name="Gonzalez J."/>
            <person name="Henrissat B."/>
            <person name="Kuo A."/>
            <person name="Liang C."/>
            <person name="Lipzen A."/>
            <person name="Lutzoni F."/>
            <person name="Magnuson J."/>
            <person name="Mondo S."/>
            <person name="Nolan M."/>
            <person name="Ohm R."/>
            <person name="Pangilinan J."/>
            <person name="Park H.-J."/>
            <person name="Ramirez L."/>
            <person name="Alfaro M."/>
            <person name="Sun H."/>
            <person name="Tritt A."/>
            <person name="Yoshinaga Y."/>
            <person name="Zwiers L.-H."/>
            <person name="Turgeon B."/>
            <person name="Goodwin S."/>
            <person name="Spatafora J."/>
            <person name="Crous P."/>
            <person name="Grigoriev I."/>
        </authorList>
    </citation>
    <scope>NUCLEOTIDE SEQUENCE</scope>
    <source>
        <strain evidence="2">CBS 116435</strain>
    </source>
</reference>
<feature type="region of interest" description="Disordered" evidence="1">
    <location>
        <begin position="1"/>
        <end position="109"/>
    </location>
</feature>
<comment type="caution">
    <text evidence="2">The sequence shown here is derived from an EMBL/GenBank/DDBJ whole genome shotgun (WGS) entry which is preliminary data.</text>
</comment>
<dbReference type="AlphaFoldDB" id="A0A9P4PY99"/>
<protein>
    <recommendedName>
        <fullName evidence="4">HCNGP-domain-containing protein</fullName>
    </recommendedName>
</protein>
<proteinExistence type="predicted"/>
<name>A0A9P4PY99_9PEZI</name>
<evidence type="ECO:0000256" key="1">
    <source>
        <dbReference type="SAM" id="MobiDB-lite"/>
    </source>
</evidence>
<feature type="compositionally biased region" description="Basic and acidic residues" evidence="1">
    <location>
        <begin position="29"/>
        <end position="47"/>
    </location>
</feature>
<dbReference type="Pfam" id="PF07818">
    <property type="entry name" value="HCNGP"/>
    <property type="match status" value="1"/>
</dbReference>
<dbReference type="InterPro" id="IPR012479">
    <property type="entry name" value="SAP30BP"/>
</dbReference>
<dbReference type="Proteomes" id="UP000799441">
    <property type="component" value="Unassembled WGS sequence"/>
</dbReference>
<dbReference type="EMBL" id="MU003850">
    <property type="protein sequence ID" value="KAF2717167.1"/>
    <property type="molecule type" value="Genomic_DNA"/>
</dbReference>
<feature type="compositionally biased region" description="Low complexity" evidence="1">
    <location>
        <begin position="249"/>
        <end position="260"/>
    </location>
</feature>
<evidence type="ECO:0008006" key="4">
    <source>
        <dbReference type="Google" id="ProtNLM"/>
    </source>
</evidence>
<feature type="compositionally biased region" description="Polar residues" evidence="1">
    <location>
        <begin position="48"/>
        <end position="61"/>
    </location>
</feature>